<name>A0AAQ3LC54_9BACT</name>
<keyword evidence="2" id="KW-1185">Reference proteome</keyword>
<dbReference type="RefSeq" id="WP_317835152.1">
    <property type="nucleotide sequence ID" value="NZ_CP136920.1"/>
</dbReference>
<reference evidence="1 2" key="1">
    <citation type="submission" date="2023-10" db="EMBL/GenBank/DDBJ databases">
        <title>Rubellicoccus peritrichatus gen. nov., sp. nov., isolated from an algae of coral reef tank.</title>
        <authorList>
            <person name="Luo J."/>
        </authorList>
    </citation>
    <scope>NUCLEOTIDE SEQUENCE [LARGE SCALE GENOMIC DNA]</scope>
    <source>
        <strain evidence="1 2">CR14</strain>
    </source>
</reference>
<dbReference type="EMBL" id="CP136920">
    <property type="protein sequence ID" value="WOO42627.1"/>
    <property type="molecule type" value="Genomic_DNA"/>
</dbReference>
<evidence type="ECO:0000313" key="1">
    <source>
        <dbReference type="EMBL" id="WOO42627.1"/>
    </source>
</evidence>
<gene>
    <name evidence="1" type="ORF">RZN69_05950</name>
</gene>
<organism evidence="1 2">
    <name type="scientific">Rubellicoccus peritrichatus</name>
    <dbReference type="NCBI Taxonomy" id="3080537"/>
    <lineage>
        <taxon>Bacteria</taxon>
        <taxon>Pseudomonadati</taxon>
        <taxon>Verrucomicrobiota</taxon>
        <taxon>Opitutia</taxon>
        <taxon>Puniceicoccales</taxon>
        <taxon>Cerasicoccaceae</taxon>
        <taxon>Rubellicoccus</taxon>
    </lineage>
</organism>
<protein>
    <recommendedName>
        <fullName evidence="3">SprT-like domain-containing protein</fullName>
    </recommendedName>
</protein>
<evidence type="ECO:0000313" key="2">
    <source>
        <dbReference type="Proteomes" id="UP001304300"/>
    </source>
</evidence>
<dbReference type="KEGG" id="puo:RZN69_05950"/>
<dbReference type="AlphaFoldDB" id="A0AAQ3LC54"/>
<dbReference type="Proteomes" id="UP001304300">
    <property type="component" value="Chromosome"/>
</dbReference>
<evidence type="ECO:0008006" key="3">
    <source>
        <dbReference type="Google" id="ProtNLM"/>
    </source>
</evidence>
<proteinExistence type="predicted"/>
<sequence length="166" mass="19195">MRVVDEKQNDGAKVSFYKVIQETLSMIRNHDDLRYKRVYKEISLIEHTDLPGIGAYKRGRKVCSVDLENLPALDNEEYVRVVLACTLIHEATHGKICSFFIPYTRSDRARIEGICNRESNAFLSKLDIVWAKDMRSSTDENDLKVTSSFSYKLEKLKDVAKKIMKE</sequence>
<accession>A0AAQ3LC54</accession>